<dbReference type="RefSeq" id="WP_192598533.1">
    <property type="nucleotide sequence ID" value="NZ_JADBEL010000008.1"/>
</dbReference>
<protein>
    <submittedName>
        <fullName evidence="1">Uncharacterized protein</fullName>
    </submittedName>
</protein>
<sequence length="216" mass="25276">MTRLTVIDGIKKEKPDYFSLYSTAFINTFESAVEQYSIIKKFDLDTRRKLVWSGVKMINASKSRSKDRKGLEIRFGLISTIKAIASGLTPREFQTVFPIEKSYNGEKYEMKDYFYTKKYIEEFGEDKIIGEDIEEFLMEYDNWTVRFFMVGMMSVASDIRRMEGGKGLAEEFFEDQGITTYTMTEDDKGKQILINNDTGEVQKVRKPRPRWLKVVK</sequence>
<reference evidence="1" key="1">
    <citation type="submission" date="2020-10" db="EMBL/GenBank/DDBJ databases">
        <title>Genomic Encyclopedia of Type Strains, Phase IV (KMG-IV): sequencing the most valuable type-strain genomes for metagenomic binning, comparative biology and taxonomic classification.</title>
        <authorList>
            <person name="Goeker M."/>
        </authorList>
    </citation>
    <scope>NUCLEOTIDE SEQUENCE</scope>
    <source>
        <strain evidence="1">DSM 13886</strain>
    </source>
</reference>
<gene>
    <name evidence="1" type="ORF">H4683_001856</name>
</gene>
<keyword evidence="2" id="KW-1185">Reference proteome</keyword>
<dbReference type="EMBL" id="JADBEL010000008">
    <property type="protein sequence ID" value="MBE1554778.1"/>
    <property type="molecule type" value="Genomic_DNA"/>
</dbReference>
<evidence type="ECO:0000313" key="2">
    <source>
        <dbReference type="Proteomes" id="UP000658225"/>
    </source>
</evidence>
<name>A0A927R4D9_9BACL</name>
<proteinExistence type="predicted"/>
<comment type="caution">
    <text evidence="1">The sequence shown here is derived from an EMBL/GenBank/DDBJ whole genome shotgun (WGS) entry which is preliminary data.</text>
</comment>
<evidence type="ECO:0000313" key="1">
    <source>
        <dbReference type="EMBL" id="MBE1554778.1"/>
    </source>
</evidence>
<accession>A0A927R4D9</accession>
<organism evidence="1 2">
    <name type="scientific">Sporosarcina limicola</name>
    <dbReference type="NCBI Taxonomy" id="34101"/>
    <lineage>
        <taxon>Bacteria</taxon>
        <taxon>Bacillati</taxon>
        <taxon>Bacillota</taxon>
        <taxon>Bacilli</taxon>
        <taxon>Bacillales</taxon>
        <taxon>Caryophanaceae</taxon>
        <taxon>Sporosarcina</taxon>
    </lineage>
</organism>
<dbReference type="Proteomes" id="UP000658225">
    <property type="component" value="Unassembled WGS sequence"/>
</dbReference>
<dbReference type="AlphaFoldDB" id="A0A927R4D9"/>